<dbReference type="Pfam" id="PF02899">
    <property type="entry name" value="Phage_int_SAM_1"/>
    <property type="match status" value="1"/>
</dbReference>
<proteinExistence type="predicted"/>
<dbReference type="InterPro" id="IPR044068">
    <property type="entry name" value="CB"/>
</dbReference>
<gene>
    <name evidence="3" type="ORF">LEA_19554</name>
</gene>
<keyword evidence="1" id="KW-0238">DNA-binding</keyword>
<organism evidence="3">
    <name type="scientific">human gut metagenome</name>
    <dbReference type="NCBI Taxonomy" id="408170"/>
    <lineage>
        <taxon>unclassified sequences</taxon>
        <taxon>metagenomes</taxon>
        <taxon>organismal metagenomes</taxon>
    </lineage>
</organism>
<evidence type="ECO:0000256" key="1">
    <source>
        <dbReference type="ARBA" id="ARBA00023125"/>
    </source>
</evidence>
<name>K1REJ5_9ZZZZ</name>
<evidence type="ECO:0000259" key="2">
    <source>
        <dbReference type="PROSITE" id="PS51900"/>
    </source>
</evidence>
<feature type="non-terminal residue" evidence="3">
    <location>
        <position position="82"/>
    </location>
</feature>
<dbReference type="AlphaFoldDB" id="K1REJ5"/>
<comment type="caution">
    <text evidence="3">The sequence shown here is derived from an EMBL/GenBank/DDBJ whole genome shotgun (WGS) entry which is preliminary data.</text>
</comment>
<dbReference type="InterPro" id="IPR010998">
    <property type="entry name" value="Integrase_recombinase_N"/>
</dbReference>
<dbReference type="EMBL" id="AJWY01013441">
    <property type="protein sequence ID" value="EKC47082.1"/>
    <property type="molecule type" value="Genomic_DNA"/>
</dbReference>
<dbReference type="GO" id="GO:0003677">
    <property type="term" value="F:DNA binding"/>
    <property type="evidence" value="ECO:0007669"/>
    <property type="project" value="UniProtKB-KW"/>
</dbReference>
<feature type="domain" description="Core-binding (CB)" evidence="2">
    <location>
        <begin position="1"/>
        <end position="38"/>
    </location>
</feature>
<sequence>MKLEDLENFSASLHDRGVSARSQARILSGIRSFYRYLVLDDYIKDDPTELLVSPQIGKHLPEYLSVEEVDMLEAAIDLEKWE</sequence>
<protein>
    <submittedName>
        <fullName evidence="3">Tyrosine recombinase XerD</fullName>
    </submittedName>
</protein>
<accession>K1REJ5</accession>
<dbReference type="GO" id="GO:0015074">
    <property type="term" value="P:DNA integration"/>
    <property type="evidence" value="ECO:0007669"/>
    <property type="project" value="InterPro"/>
</dbReference>
<dbReference type="SUPFAM" id="SSF47823">
    <property type="entry name" value="lambda integrase-like, N-terminal domain"/>
    <property type="match status" value="1"/>
</dbReference>
<dbReference type="InterPro" id="IPR004107">
    <property type="entry name" value="Integrase_SAM-like_N"/>
</dbReference>
<evidence type="ECO:0000313" key="3">
    <source>
        <dbReference type="EMBL" id="EKC47082.1"/>
    </source>
</evidence>
<dbReference type="PROSITE" id="PS51900">
    <property type="entry name" value="CB"/>
    <property type="match status" value="1"/>
</dbReference>
<reference evidence="3" key="1">
    <citation type="journal article" date="2013" name="Environ. Microbiol.">
        <title>Microbiota from the distal guts of lean and obese adolescents exhibit partial functional redundancy besides clear differences in community structure.</title>
        <authorList>
            <person name="Ferrer M."/>
            <person name="Ruiz A."/>
            <person name="Lanza F."/>
            <person name="Haange S.B."/>
            <person name="Oberbach A."/>
            <person name="Till H."/>
            <person name="Bargiela R."/>
            <person name="Campoy C."/>
            <person name="Segura M.T."/>
            <person name="Richter M."/>
            <person name="von Bergen M."/>
            <person name="Seifert J."/>
            <person name="Suarez A."/>
        </authorList>
    </citation>
    <scope>NUCLEOTIDE SEQUENCE</scope>
</reference>
<dbReference type="Gene3D" id="1.10.150.130">
    <property type="match status" value="1"/>
</dbReference>